<proteinExistence type="predicted"/>
<organism evidence="1 2">
    <name type="scientific">Mannheimia haemolytica</name>
    <name type="common">Pasteurella haemolytica</name>
    <dbReference type="NCBI Taxonomy" id="75985"/>
    <lineage>
        <taxon>Bacteria</taxon>
        <taxon>Pseudomonadati</taxon>
        <taxon>Pseudomonadota</taxon>
        <taxon>Gammaproteobacteria</taxon>
        <taxon>Pasteurellales</taxon>
        <taxon>Pasteurellaceae</taxon>
        <taxon>Mannheimia</taxon>
    </lineage>
</organism>
<gene>
    <name evidence="1" type="ORF">NCTC10638_00727</name>
</gene>
<dbReference type="EMBL" id="UGPN01000002">
    <property type="protein sequence ID" value="STY59549.1"/>
    <property type="molecule type" value="Genomic_DNA"/>
</dbReference>
<dbReference type="AlphaFoldDB" id="A0A378MW51"/>
<evidence type="ECO:0000313" key="2">
    <source>
        <dbReference type="Proteomes" id="UP000254802"/>
    </source>
</evidence>
<evidence type="ECO:0000313" key="1">
    <source>
        <dbReference type="EMBL" id="STY59549.1"/>
    </source>
</evidence>
<protein>
    <submittedName>
        <fullName evidence="1">Uncharacterized protein</fullName>
    </submittedName>
</protein>
<name>A0A378MW51_MANHA</name>
<sequence>MERKYHQQAADILKNFPSVIVTYLPMNTGADGWVNRQH</sequence>
<accession>A0A378MW51</accession>
<reference evidence="1 2" key="1">
    <citation type="submission" date="2018-06" db="EMBL/GenBank/DDBJ databases">
        <authorList>
            <consortium name="Pathogen Informatics"/>
            <person name="Doyle S."/>
        </authorList>
    </citation>
    <scope>NUCLEOTIDE SEQUENCE [LARGE SCALE GENOMIC DNA]</scope>
    <source>
        <strain evidence="1 2">NCTC10638</strain>
    </source>
</reference>
<dbReference type="Proteomes" id="UP000254802">
    <property type="component" value="Unassembled WGS sequence"/>
</dbReference>